<dbReference type="Proteomes" id="UP000693946">
    <property type="component" value="Linkage Group LG1"/>
</dbReference>
<gene>
    <name evidence="1" type="ORF">JOB18_022241</name>
</gene>
<dbReference type="EMBL" id="JAGKHQ010000001">
    <property type="protein sequence ID" value="KAG7525102.1"/>
    <property type="molecule type" value="Genomic_DNA"/>
</dbReference>
<reference evidence="1 2" key="1">
    <citation type="journal article" date="2021" name="Sci. Rep.">
        <title>Chromosome anchoring in Senegalese sole (Solea senegalensis) reveals sex-associated markers and genome rearrangements in flatfish.</title>
        <authorList>
            <person name="Guerrero-Cozar I."/>
            <person name="Gomez-Garrido J."/>
            <person name="Berbel C."/>
            <person name="Martinez-Blanch J.F."/>
            <person name="Alioto T."/>
            <person name="Claros M.G."/>
            <person name="Gagnaire P.A."/>
            <person name="Manchado M."/>
        </authorList>
    </citation>
    <scope>NUCLEOTIDE SEQUENCE [LARGE SCALE GENOMIC DNA]</scope>
    <source>
        <strain evidence="1">Sse05_10M</strain>
    </source>
</reference>
<name>A0AAV6T748_SOLSE</name>
<sequence length="239" mass="25896">MGLARIPLSNEGMCVWAVFREVKPSLGHTNQLHTKAWPGRLWTGASEESNSEHLLYHGSLLSAPSAGPYPEQGHCLPSPIDQPVLNVKPHSSHCSARSPPLAPSLARDLLSGDTTALMTRFGSCSMGLLGLGRWKLWISSWKPQEFGLLEQSVKSPGTTPLVVGAPPRPHSCLVWVASIEGDAQWRAALKTVMLVVDSPRTEPYSQDGAPGRDYLQAVEGSECRVRSPLQDSALDLIFT</sequence>
<comment type="caution">
    <text evidence="1">The sequence shown here is derived from an EMBL/GenBank/DDBJ whole genome shotgun (WGS) entry which is preliminary data.</text>
</comment>
<proteinExistence type="predicted"/>
<evidence type="ECO:0000313" key="2">
    <source>
        <dbReference type="Proteomes" id="UP000693946"/>
    </source>
</evidence>
<evidence type="ECO:0000313" key="1">
    <source>
        <dbReference type="EMBL" id="KAG7525102.1"/>
    </source>
</evidence>
<keyword evidence="2" id="KW-1185">Reference proteome</keyword>
<accession>A0AAV6T748</accession>
<organism evidence="1 2">
    <name type="scientific">Solea senegalensis</name>
    <name type="common">Senegalese sole</name>
    <dbReference type="NCBI Taxonomy" id="28829"/>
    <lineage>
        <taxon>Eukaryota</taxon>
        <taxon>Metazoa</taxon>
        <taxon>Chordata</taxon>
        <taxon>Craniata</taxon>
        <taxon>Vertebrata</taxon>
        <taxon>Euteleostomi</taxon>
        <taxon>Actinopterygii</taxon>
        <taxon>Neopterygii</taxon>
        <taxon>Teleostei</taxon>
        <taxon>Neoteleostei</taxon>
        <taxon>Acanthomorphata</taxon>
        <taxon>Carangaria</taxon>
        <taxon>Pleuronectiformes</taxon>
        <taxon>Pleuronectoidei</taxon>
        <taxon>Soleidae</taxon>
        <taxon>Solea</taxon>
    </lineage>
</organism>
<protein>
    <submittedName>
        <fullName evidence="1">Uncharacterized protein</fullName>
    </submittedName>
</protein>
<dbReference type="AlphaFoldDB" id="A0AAV6T748"/>